<protein>
    <recommendedName>
        <fullName evidence="3">Peroxidase</fullName>
    </recommendedName>
</protein>
<keyword evidence="2" id="KW-1185">Reference proteome</keyword>
<evidence type="ECO:0000313" key="1">
    <source>
        <dbReference type="EMBL" id="KAJ8963857.1"/>
    </source>
</evidence>
<name>A0ABQ9IS87_9CUCU</name>
<accession>A0ABQ9IS87</accession>
<evidence type="ECO:0000313" key="2">
    <source>
        <dbReference type="Proteomes" id="UP001162164"/>
    </source>
</evidence>
<evidence type="ECO:0008006" key="3">
    <source>
        <dbReference type="Google" id="ProtNLM"/>
    </source>
</evidence>
<gene>
    <name evidence="1" type="ORF">NQ317_004703</name>
</gene>
<comment type="caution">
    <text evidence="1">The sequence shown here is derived from an EMBL/GenBank/DDBJ whole genome shotgun (WGS) entry which is preliminary data.</text>
</comment>
<proteinExistence type="predicted"/>
<reference evidence="1" key="1">
    <citation type="journal article" date="2023" name="Insect Mol. Biol.">
        <title>Genome sequencing provides insights into the evolution of gene families encoding plant cell wall-degrading enzymes in longhorned beetles.</title>
        <authorList>
            <person name="Shin N.R."/>
            <person name="Okamura Y."/>
            <person name="Kirsch R."/>
            <person name="Pauchet Y."/>
        </authorList>
    </citation>
    <scope>NUCLEOTIDE SEQUENCE</scope>
    <source>
        <strain evidence="1">MMC_N1</strain>
    </source>
</reference>
<dbReference type="Proteomes" id="UP001162164">
    <property type="component" value="Unassembled WGS sequence"/>
</dbReference>
<dbReference type="EMBL" id="JAPWTJ010002952">
    <property type="protein sequence ID" value="KAJ8963857.1"/>
    <property type="molecule type" value="Genomic_DNA"/>
</dbReference>
<feature type="non-terminal residue" evidence="1">
    <location>
        <position position="1"/>
    </location>
</feature>
<organism evidence="1 2">
    <name type="scientific">Molorchus minor</name>
    <dbReference type="NCBI Taxonomy" id="1323400"/>
    <lineage>
        <taxon>Eukaryota</taxon>
        <taxon>Metazoa</taxon>
        <taxon>Ecdysozoa</taxon>
        <taxon>Arthropoda</taxon>
        <taxon>Hexapoda</taxon>
        <taxon>Insecta</taxon>
        <taxon>Pterygota</taxon>
        <taxon>Neoptera</taxon>
        <taxon>Endopterygota</taxon>
        <taxon>Coleoptera</taxon>
        <taxon>Polyphaga</taxon>
        <taxon>Cucujiformia</taxon>
        <taxon>Chrysomeloidea</taxon>
        <taxon>Cerambycidae</taxon>
        <taxon>Lamiinae</taxon>
        <taxon>Monochamini</taxon>
        <taxon>Molorchus</taxon>
    </lineage>
</organism>
<sequence length="60" mass="6555">KRLNFGVVPNTSPYFKQLTNLNKGNINYLSDAATFNVFDACVASGGRDSSKDQLDPFGKL</sequence>